<protein>
    <submittedName>
        <fullName evidence="2">Putative polyketide cyclase</fullName>
    </submittedName>
</protein>
<feature type="domain" description="SnoaL-like" evidence="1">
    <location>
        <begin position="11"/>
        <end position="88"/>
    </location>
</feature>
<evidence type="ECO:0000259" key="1">
    <source>
        <dbReference type="Pfam" id="PF12680"/>
    </source>
</evidence>
<dbReference type="SUPFAM" id="SSF54427">
    <property type="entry name" value="NTF2-like"/>
    <property type="match status" value="1"/>
</dbReference>
<dbReference type="InterPro" id="IPR032710">
    <property type="entry name" value="NTF2-like_dom_sf"/>
</dbReference>
<dbReference type="EMBL" id="FMJB01000043">
    <property type="protein sequence ID" value="SCM67120.1"/>
    <property type="molecule type" value="Genomic_DNA"/>
</dbReference>
<reference evidence="3" key="1">
    <citation type="submission" date="2016-09" db="EMBL/GenBank/DDBJ databases">
        <authorList>
            <person name="Wibberg D."/>
        </authorList>
    </citation>
    <scope>NUCLEOTIDE SEQUENCE [LARGE SCALE GENOMIC DNA]</scope>
</reference>
<keyword evidence="3" id="KW-1185">Reference proteome</keyword>
<dbReference type="Proteomes" id="UP000184085">
    <property type="component" value="Unassembled WGS sequence"/>
</dbReference>
<evidence type="ECO:0000313" key="3">
    <source>
        <dbReference type="Proteomes" id="UP000184085"/>
    </source>
</evidence>
<name>A0A1M4MX89_9RHOB</name>
<evidence type="ECO:0000313" key="2">
    <source>
        <dbReference type="EMBL" id="SCM67120.1"/>
    </source>
</evidence>
<dbReference type="AlphaFoldDB" id="A0A1M4MX89"/>
<dbReference type="Gene3D" id="3.10.450.50">
    <property type="match status" value="1"/>
</dbReference>
<proteinExistence type="predicted"/>
<dbReference type="RefSeq" id="WP_072705742.1">
    <property type="nucleotide sequence ID" value="NZ_FMJB01000043.1"/>
</dbReference>
<organism evidence="2 3">
    <name type="scientific">Donghicola eburneus</name>
    <dbReference type="NCBI Taxonomy" id="393278"/>
    <lineage>
        <taxon>Bacteria</taxon>
        <taxon>Pseudomonadati</taxon>
        <taxon>Pseudomonadota</taxon>
        <taxon>Alphaproteobacteria</taxon>
        <taxon>Rhodobacterales</taxon>
        <taxon>Roseobacteraceae</taxon>
        <taxon>Donghicola</taxon>
    </lineage>
</organism>
<dbReference type="InterPro" id="IPR037401">
    <property type="entry name" value="SnoaL-like"/>
</dbReference>
<dbReference type="Pfam" id="PF12680">
    <property type="entry name" value="SnoaL_2"/>
    <property type="match status" value="1"/>
</dbReference>
<gene>
    <name evidence="2" type="ORF">KARMA_1307</name>
</gene>
<sequence>MTPAAEFAADWEAGWNSHDLDRIMAHYSPDIVFRSKKAVALVGNGEVRGHDALRAYWQAALDKQPDLHFTVRDVFAGHEMMVITYENHRGVLAAETLYFGADGLVTQAAACHAG</sequence>
<accession>A0A1M4MX89</accession>